<organism evidence="2 3">
    <name type="scientific">Musa balbisiana</name>
    <name type="common">Banana</name>
    <dbReference type="NCBI Taxonomy" id="52838"/>
    <lineage>
        <taxon>Eukaryota</taxon>
        <taxon>Viridiplantae</taxon>
        <taxon>Streptophyta</taxon>
        <taxon>Embryophyta</taxon>
        <taxon>Tracheophyta</taxon>
        <taxon>Spermatophyta</taxon>
        <taxon>Magnoliopsida</taxon>
        <taxon>Liliopsida</taxon>
        <taxon>Zingiberales</taxon>
        <taxon>Musaceae</taxon>
        <taxon>Musa</taxon>
    </lineage>
</organism>
<dbReference type="AlphaFoldDB" id="A0A4S8K5P1"/>
<sequence>MEKSSMVVVLFLALFLSSFAGGLEARELKNEPMSYQPQNFPGAFGGFPGFGFGQPLRGSIPTIPGFGNLPGIPGGGIGGHQAATP</sequence>
<keyword evidence="3" id="KW-1185">Reference proteome</keyword>
<name>A0A4S8K5P1_MUSBA</name>
<comment type="caution">
    <text evidence="2">The sequence shown here is derived from an EMBL/GenBank/DDBJ whole genome shotgun (WGS) entry which is preliminary data.</text>
</comment>
<feature type="signal peptide" evidence="1">
    <location>
        <begin position="1"/>
        <end position="25"/>
    </location>
</feature>
<evidence type="ECO:0000256" key="1">
    <source>
        <dbReference type="SAM" id="SignalP"/>
    </source>
</evidence>
<dbReference type="Proteomes" id="UP000317650">
    <property type="component" value="Chromosome 8"/>
</dbReference>
<dbReference type="EMBL" id="PYDT01000002">
    <property type="protein sequence ID" value="THU70197.1"/>
    <property type="molecule type" value="Genomic_DNA"/>
</dbReference>
<gene>
    <name evidence="2" type="ORF">C4D60_Mb08t22490</name>
</gene>
<evidence type="ECO:0000313" key="2">
    <source>
        <dbReference type="EMBL" id="THU70197.1"/>
    </source>
</evidence>
<evidence type="ECO:0000313" key="3">
    <source>
        <dbReference type="Proteomes" id="UP000317650"/>
    </source>
</evidence>
<evidence type="ECO:0008006" key="4">
    <source>
        <dbReference type="Google" id="ProtNLM"/>
    </source>
</evidence>
<protein>
    <recommendedName>
        <fullName evidence="4">Glycine-rich protein</fullName>
    </recommendedName>
</protein>
<proteinExistence type="predicted"/>
<accession>A0A4S8K5P1</accession>
<feature type="chain" id="PRO_5020336391" description="Glycine-rich protein" evidence="1">
    <location>
        <begin position="26"/>
        <end position="85"/>
    </location>
</feature>
<keyword evidence="1" id="KW-0732">Signal</keyword>
<reference evidence="2 3" key="1">
    <citation type="journal article" date="2019" name="Nat. Plants">
        <title>Genome sequencing of Musa balbisiana reveals subgenome evolution and function divergence in polyploid bananas.</title>
        <authorList>
            <person name="Yao X."/>
        </authorList>
    </citation>
    <scope>NUCLEOTIDE SEQUENCE [LARGE SCALE GENOMIC DNA]</scope>
    <source>
        <strain evidence="3">cv. DH-PKW</strain>
        <tissue evidence="2">Leaves</tissue>
    </source>
</reference>